<protein>
    <submittedName>
        <fullName evidence="4">Putative inosine-5'-monophosphate dehydrogenase related protein</fullName>
    </submittedName>
</protein>
<reference evidence="4 5" key="1">
    <citation type="submission" date="2017-07" db="EMBL/GenBank/DDBJ databases">
        <title>Complete genome sequence of Oryzomicrobium terrae TPP412.</title>
        <authorList>
            <person name="Chiu L.-W."/>
            <person name="Lo K.-J."/>
            <person name="Tsai Y.-M."/>
            <person name="Lin S.-S."/>
            <person name="Kuo C.-H."/>
            <person name="Liu C.-T."/>
        </authorList>
    </citation>
    <scope>NUCLEOTIDE SEQUENCE [LARGE SCALE GENOMIC DNA]</scope>
    <source>
        <strain evidence="4 5">TPP412</strain>
    </source>
</reference>
<evidence type="ECO:0000256" key="1">
    <source>
        <dbReference type="ARBA" id="ARBA00023122"/>
    </source>
</evidence>
<gene>
    <name evidence="4" type="ORF">OTERR_07440</name>
</gene>
<sequence>MPQRTIRDVIRDQHILTTSEESTVRQAVRRMADTRVGAIMVIRGGLLVGIFTERDALNRVLAPGLDPDTTPITLVMTPEPRTVSPERPLGYALHLMHTGGFRHLPVVDNGRPVGMVSVRDALGSELSQFERELDDFEHIATSL</sequence>
<proteinExistence type="predicted"/>
<feature type="domain" description="CBS" evidence="3">
    <location>
        <begin position="76"/>
        <end position="133"/>
    </location>
</feature>
<evidence type="ECO:0000313" key="4">
    <source>
        <dbReference type="EMBL" id="QEL64220.1"/>
    </source>
</evidence>
<evidence type="ECO:0000259" key="3">
    <source>
        <dbReference type="PROSITE" id="PS51371"/>
    </source>
</evidence>
<dbReference type="Pfam" id="PF00571">
    <property type="entry name" value="CBS"/>
    <property type="match status" value="2"/>
</dbReference>
<dbReference type="SUPFAM" id="SSF54631">
    <property type="entry name" value="CBS-domain pair"/>
    <property type="match status" value="1"/>
</dbReference>
<name>A0A5C1E5Q1_9RHOO</name>
<accession>A0A5C1E5Q1</accession>
<dbReference type="Gene3D" id="3.10.580.10">
    <property type="entry name" value="CBS-domain"/>
    <property type="match status" value="1"/>
</dbReference>
<dbReference type="InterPro" id="IPR046342">
    <property type="entry name" value="CBS_dom_sf"/>
</dbReference>
<dbReference type="EMBL" id="CP022579">
    <property type="protein sequence ID" value="QEL64220.1"/>
    <property type="molecule type" value="Genomic_DNA"/>
</dbReference>
<dbReference type="PANTHER" id="PTHR43080:SF2">
    <property type="entry name" value="CBS DOMAIN-CONTAINING PROTEIN"/>
    <property type="match status" value="1"/>
</dbReference>
<keyword evidence="1 2" id="KW-0129">CBS domain</keyword>
<dbReference type="RefSeq" id="WP_054621571.1">
    <property type="nucleotide sequence ID" value="NZ_CP022579.1"/>
</dbReference>
<organism evidence="4 5">
    <name type="scientific">Oryzomicrobium terrae</name>
    <dbReference type="NCBI Taxonomy" id="1735038"/>
    <lineage>
        <taxon>Bacteria</taxon>
        <taxon>Pseudomonadati</taxon>
        <taxon>Pseudomonadota</taxon>
        <taxon>Betaproteobacteria</taxon>
        <taxon>Rhodocyclales</taxon>
        <taxon>Rhodocyclaceae</taxon>
        <taxon>Oryzomicrobium</taxon>
    </lineage>
</organism>
<dbReference type="Proteomes" id="UP000323671">
    <property type="component" value="Chromosome"/>
</dbReference>
<feature type="domain" description="CBS" evidence="3">
    <location>
        <begin position="9"/>
        <end position="67"/>
    </location>
</feature>
<dbReference type="KEGG" id="otr:OTERR_07440"/>
<evidence type="ECO:0000313" key="5">
    <source>
        <dbReference type="Proteomes" id="UP000323671"/>
    </source>
</evidence>
<dbReference type="SMART" id="SM00116">
    <property type="entry name" value="CBS"/>
    <property type="match status" value="2"/>
</dbReference>
<dbReference type="AlphaFoldDB" id="A0A5C1E5Q1"/>
<dbReference type="PROSITE" id="PS51371">
    <property type="entry name" value="CBS"/>
    <property type="match status" value="2"/>
</dbReference>
<keyword evidence="5" id="KW-1185">Reference proteome</keyword>
<dbReference type="PANTHER" id="PTHR43080">
    <property type="entry name" value="CBS DOMAIN-CONTAINING PROTEIN CBSX3, MITOCHONDRIAL"/>
    <property type="match status" value="1"/>
</dbReference>
<dbReference type="InterPro" id="IPR051257">
    <property type="entry name" value="Diverse_CBS-Domain"/>
</dbReference>
<dbReference type="InterPro" id="IPR000644">
    <property type="entry name" value="CBS_dom"/>
</dbReference>
<evidence type="ECO:0000256" key="2">
    <source>
        <dbReference type="PROSITE-ProRule" id="PRU00703"/>
    </source>
</evidence>